<feature type="chain" id="PRO_5031473620" description="FecR protein domain-containing protein" evidence="1">
    <location>
        <begin position="23"/>
        <end position="324"/>
    </location>
</feature>
<feature type="signal peptide" evidence="1">
    <location>
        <begin position="1"/>
        <end position="22"/>
    </location>
</feature>
<dbReference type="PANTHER" id="PTHR38731">
    <property type="entry name" value="LIPL45-RELATED LIPOPROTEIN-RELATED"/>
    <property type="match status" value="1"/>
</dbReference>
<gene>
    <name evidence="3" type="ORF">GGR20_001427</name>
</gene>
<feature type="domain" description="FecR protein" evidence="2">
    <location>
        <begin position="57"/>
        <end position="149"/>
    </location>
</feature>
<dbReference type="PANTHER" id="PTHR38731:SF3">
    <property type="entry name" value="BLL6125 PROTEIN"/>
    <property type="match status" value="1"/>
</dbReference>
<evidence type="ECO:0000256" key="1">
    <source>
        <dbReference type="SAM" id="SignalP"/>
    </source>
</evidence>
<reference evidence="3 4" key="1">
    <citation type="submission" date="2020-08" db="EMBL/GenBank/DDBJ databases">
        <title>Genomic Encyclopedia of Type Strains, Phase IV (KMG-IV): sequencing the most valuable type-strain genomes for metagenomic binning, comparative biology and taxonomic classification.</title>
        <authorList>
            <person name="Goeker M."/>
        </authorList>
    </citation>
    <scope>NUCLEOTIDE SEQUENCE [LARGE SCALE GENOMIC DNA]</scope>
    <source>
        <strain evidence="3 4">DSM 23447</strain>
    </source>
</reference>
<sequence>MCIGKSVLVALTLCCTSSVALADDWIAERLRGGVMQYQSGNWIALERGHVVPDGGKVRTTGTGRVELVRGQENIALGPNTQIAVRDAAGQKMTSVIQSSGVVTVTAEKRNVKHFSVQTPILAAVVKGTQFTVTYSNGLARVDVASGVVQVQDSVHDMVVDVTRGQSAAASLARPLDVSGPGASKAVFLIEGVTVPAAARAAFLGGGAAAVNAAAGVVVGGGTANVSAGASAAGGSVKVSAGASAGGGGATVSAGASTGVVSGNVSAGASSGGASVGAGVSAGGGSVGASVGVGGGSSGGGSSESSVSVDLGVAEVGVSLGGLGL</sequence>
<evidence type="ECO:0000259" key="2">
    <source>
        <dbReference type="Pfam" id="PF04773"/>
    </source>
</evidence>
<dbReference type="Gene3D" id="2.60.120.1440">
    <property type="match status" value="1"/>
</dbReference>
<dbReference type="RefSeq" id="WP_183310529.1">
    <property type="nucleotide sequence ID" value="NZ_JACIEW010000003.1"/>
</dbReference>
<name>A0A7W6ILI6_9HYPH</name>
<accession>A0A7W6ILI6</accession>
<dbReference type="Pfam" id="PF04773">
    <property type="entry name" value="FecR"/>
    <property type="match status" value="1"/>
</dbReference>
<proteinExistence type="predicted"/>
<keyword evidence="4" id="KW-1185">Reference proteome</keyword>
<evidence type="ECO:0000313" key="3">
    <source>
        <dbReference type="EMBL" id="MBB4051785.1"/>
    </source>
</evidence>
<keyword evidence="1" id="KW-0732">Signal</keyword>
<protein>
    <recommendedName>
        <fullName evidence="2">FecR protein domain-containing protein</fullName>
    </recommendedName>
</protein>
<dbReference type="EMBL" id="JACIEW010000003">
    <property type="protein sequence ID" value="MBB4051785.1"/>
    <property type="molecule type" value="Genomic_DNA"/>
</dbReference>
<evidence type="ECO:0000313" key="4">
    <source>
        <dbReference type="Proteomes" id="UP000547011"/>
    </source>
</evidence>
<organism evidence="3 4">
    <name type="scientific">Devosia subaequoris</name>
    <dbReference type="NCBI Taxonomy" id="395930"/>
    <lineage>
        <taxon>Bacteria</taxon>
        <taxon>Pseudomonadati</taxon>
        <taxon>Pseudomonadota</taxon>
        <taxon>Alphaproteobacteria</taxon>
        <taxon>Hyphomicrobiales</taxon>
        <taxon>Devosiaceae</taxon>
        <taxon>Devosia</taxon>
    </lineage>
</organism>
<dbReference type="AlphaFoldDB" id="A0A7W6ILI6"/>
<dbReference type="InterPro" id="IPR006860">
    <property type="entry name" value="FecR"/>
</dbReference>
<dbReference type="Proteomes" id="UP000547011">
    <property type="component" value="Unassembled WGS sequence"/>
</dbReference>
<comment type="caution">
    <text evidence="3">The sequence shown here is derived from an EMBL/GenBank/DDBJ whole genome shotgun (WGS) entry which is preliminary data.</text>
</comment>